<dbReference type="GO" id="GO:0005634">
    <property type="term" value="C:nucleus"/>
    <property type="evidence" value="ECO:0007669"/>
    <property type="project" value="UniProtKB-SubCell"/>
</dbReference>
<dbReference type="PANTHER" id="PTHR22930:SF250">
    <property type="entry name" value="NUCLEASE HARBI1-LIKE PROTEIN"/>
    <property type="match status" value="1"/>
</dbReference>
<name>A0AAW0MQA2_9GOBI</name>
<evidence type="ECO:0000256" key="3">
    <source>
        <dbReference type="ARBA" id="ARBA00004496"/>
    </source>
</evidence>
<dbReference type="Proteomes" id="UP001460270">
    <property type="component" value="Unassembled WGS sequence"/>
</dbReference>
<keyword evidence="8" id="KW-0479">Metal-binding</keyword>
<comment type="subcellular location">
    <subcellularLocation>
        <location evidence="3">Cytoplasm</location>
    </subcellularLocation>
    <subcellularLocation>
        <location evidence="2">Nucleus</location>
    </subcellularLocation>
</comment>
<protein>
    <recommendedName>
        <fullName evidence="5">Putative nuclease HARBI1</fullName>
    </recommendedName>
    <alternativeName>
        <fullName evidence="11">Harbinger transposase-derived nuclease</fullName>
    </alternativeName>
</protein>
<evidence type="ECO:0000256" key="9">
    <source>
        <dbReference type="ARBA" id="ARBA00022801"/>
    </source>
</evidence>
<feature type="non-terminal residue" evidence="14">
    <location>
        <position position="247"/>
    </location>
</feature>
<dbReference type="GO" id="GO:0004518">
    <property type="term" value="F:nuclease activity"/>
    <property type="evidence" value="ECO:0007669"/>
    <property type="project" value="UniProtKB-KW"/>
</dbReference>
<keyword evidence="10" id="KW-0539">Nucleus</keyword>
<comment type="similarity">
    <text evidence="4">Belongs to the HARBI1 family.</text>
</comment>
<accession>A0AAW0MQA2</accession>
<sequence length="247" mass="27578">MSQSAISSAIHAVTSALVEHADEFIKFPVSPEHQEQVKGEFWAKFGFPGVLGAIDCTHVQLRAPSENALVYINRKGTHSINIQVVCDAMCRITHVFANYPGSTHDSFILANSAIPAVFQGDPPLDGWLLGDNGYALRTWLMTPFITPETRSELAYNRKHTRTHCVIERAFGLLKMRFRCLDKSGGTLQYTPQKVAAFFVACCVLHNIAILHGCAMDLNEDRLENFRRREAELRVPMPVEPNTPQAAR</sequence>
<comment type="caution">
    <text evidence="14">The sequence shown here is derived from an EMBL/GenBank/DDBJ whole genome shotgun (WGS) entry which is preliminary data.</text>
</comment>
<evidence type="ECO:0000256" key="6">
    <source>
        <dbReference type="ARBA" id="ARBA00022490"/>
    </source>
</evidence>
<evidence type="ECO:0000256" key="4">
    <source>
        <dbReference type="ARBA" id="ARBA00006958"/>
    </source>
</evidence>
<keyword evidence="9" id="KW-0378">Hydrolase</keyword>
<keyword evidence="15" id="KW-1185">Reference proteome</keyword>
<gene>
    <name evidence="14" type="ORF">WMY93_030825</name>
</gene>
<organism evidence="14 15">
    <name type="scientific">Mugilogobius chulae</name>
    <name type="common">yellowstripe goby</name>
    <dbReference type="NCBI Taxonomy" id="88201"/>
    <lineage>
        <taxon>Eukaryota</taxon>
        <taxon>Metazoa</taxon>
        <taxon>Chordata</taxon>
        <taxon>Craniata</taxon>
        <taxon>Vertebrata</taxon>
        <taxon>Euteleostomi</taxon>
        <taxon>Actinopterygii</taxon>
        <taxon>Neopterygii</taxon>
        <taxon>Teleostei</taxon>
        <taxon>Neoteleostei</taxon>
        <taxon>Acanthomorphata</taxon>
        <taxon>Gobiaria</taxon>
        <taxon>Gobiiformes</taxon>
        <taxon>Gobioidei</taxon>
        <taxon>Gobiidae</taxon>
        <taxon>Gobionellinae</taxon>
        <taxon>Mugilogobius</taxon>
    </lineage>
</organism>
<evidence type="ECO:0000313" key="14">
    <source>
        <dbReference type="EMBL" id="KAK7878891.1"/>
    </source>
</evidence>
<comment type="function">
    <text evidence="12">Transposase-derived protein that may have nuclease activity. Does not have transposase activity.</text>
</comment>
<evidence type="ECO:0000256" key="2">
    <source>
        <dbReference type="ARBA" id="ARBA00004123"/>
    </source>
</evidence>
<evidence type="ECO:0000256" key="11">
    <source>
        <dbReference type="ARBA" id="ARBA00030126"/>
    </source>
</evidence>
<evidence type="ECO:0000256" key="5">
    <source>
        <dbReference type="ARBA" id="ARBA00015519"/>
    </source>
</evidence>
<keyword evidence="6" id="KW-0963">Cytoplasm</keyword>
<dbReference type="InterPro" id="IPR027806">
    <property type="entry name" value="HARBI1_dom"/>
</dbReference>
<feature type="domain" description="DDE Tnp4" evidence="13">
    <location>
        <begin position="54"/>
        <end position="206"/>
    </location>
</feature>
<evidence type="ECO:0000256" key="10">
    <source>
        <dbReference type="ARBA" id="ARBA00023242"/>
    </source>
</evidence>
<evidence type="ECO:0000313" key="15">
    <source>
        <dbReference type="Proteomes" id="UP001460270"/>
    </source>
</evidence>
<evidence type="ECO:0000256" key="12">
    <source>
        <dbReference type="ARBA" id="ARBA00045850"/>
    </source>
</evidence>
<dbReference type="AlphaFoldDB" id="A0AAW0MQA2"/>
<dbReference type="Pfam" id="PF13359">
    <property type="entry name" value="DDE_Tnp_4"/>
    <property type="match status" value="1"/>
</dbReference>
<proteinExistence type="inferred from homology"/>
<evidence type="ECO:0000259" key="13">
    <source>
        <dbReference type="Pfam" id="PF13359"/>
    </source>
</evidence>
<dbReference type="PRINTS" id="PR02086">
    <property type="entry name" value="PUTNUCHARBI1"/>
</dbReference>
<dbReference type="GO" id="GO:0016787">
    <property type="term" value="F:hydrolase activity"/>
    <property type="evidence" value="ECO:0007669"/>
    <property type="project" value="UniProtKB-KW"/>
</dbReference>
<keyword evidence="7" id="KW-0540">Nuclease</keyword>
<dbReference type="InterPro" id="IPR045249">
    <property type="entry name" value="HARBI1-like"/>
</dbReference>
<comment type="cofactor">
    <cofactor evidence="1">
        <name>a divalent metal cation</name>
        <dbReference type="ChEBI" id="CHEBI:60240"/>
    </cofactor>
</comment>
<dbReference type="GO" id="GO:0046872">
    <property type="term" value="F:metal ion binding"/>
    <property type="evidence" value="ECO:0007669"/>
    <property type="project" value="UniProtKB-KW"/>
</dbReference>
<reference evidence="15" key="1">
    <citation type="submission" date="2024-04" db="EMBL/GenBank/DDBJ databases">
        <title>Salinicola lusitanus LLJ914,a marine bacterium isolated from the Okinawa Trough.</title>
        <authorList>
            <person name="Li J."/>
        </authorList>
    </citation>
    <scope>NUCLEOTIDE SEQUENCE [LARGE SCALE GENOMIC DNA]</scope>
</reference>
<dbReference type="EMBL" id="JBBPFD010000432">
    <property type="protein sequence ID" value="KAK7878891.1"/>
    <property type="molecule type" value="Genomic_DNA"/>
</dbReference>
<evidence type="ECO:0000256" key="7">
    <source>
        <dbReference type="ARBA" id="ARBA00022722"/>
    </source>
</evidence>
<evidence type="ECO:0000256" key="1">
    <source>
        <dbReference type="ARBA" id="ARBA00001968"/>
    </source>
</evidence>
<dbReference type="PANTHER" id="PTHR22930">
    <property type="match status" value="1"/>
</dbReference>
<evidence type="ECO:0000256" key="8">
    <source>
        <dbReference type="ARBA" id="ARBA00022723"/>
    </source>
</evidence>
<dbReference type="GO" id="GO:0005737">
    <property type="term" value="C:cytoplasm"/>
    <property type="evidence" value="ECO:0007669"/>
    <property type="project" value="UniProtKB-SubCell"/>
</dbReference>
<dbReference type="InterPro" id="IPR026103">
    <property type="entry name" value="HARBI1_animal"/>
</dbReference>